<evidence type="ECO:0000313" key="2">
    <source>
        <dbReference type="EMBL" id="AML50836.1"/>
    </source>
</evidence>
<dbReference type="CDD" id="cd06578">
    <property type="entry name" value="HemD"/>
    <property type="match status" value="1"/>
</dbReference>
<dbReference type="Proteomes" id="UP000070371">
    <property type="component" value="Chromosome"/>
</dbReference>
<dbReference type="EMBL" id="CP014327">
    <property type="protein sequence ID" value="AML50836.1"/>
    <property type="molecule type" value="Genomic_DNA"/>
</dbReference>
<protein>
    <recommendedName>
        <fullName evidence="1">Tetrapyrrole biosynthesis uroporphyrinogen III synthase domain-containing protein</fullName>
    </recommendedName>
</protein>
<dbReference type="KEGG" id="hat:RC74_05670"/>
<dbReference type="OrthoDB" id="7204250at2"/>
<evidence type="ECO:0000259" key="1">
    <source>
        <dbReference type="Pfam" id="PF02602"/>
    </source>
</evidence>
<dbReference type="Pfam" id="PF02602">
    <property type="entry name" value="HEM4"/>
    <property type="match status" value="1"/>
</dbReference>
<name>A0A126UYW9_9RHOB</name>
<dbReference type="Gene3D" id="3.40.50.10090">
    <property type="match status" value="1"/>
</dbReference>
<proteinExistence type="predicted"/>
<reference evidence="2 3" key="1">
    <citation type="submission" date="2016-02" db="EMBL/GenBank/DDBJ databases">
        <title>Complete genome sequence of Halocynthiibacter arcticus PAMC 20958t from arctic marine sediment.</title>
        <authorList>
            <person name="Lee Y.M."/>
            <person name="Baek K."/>
            <person name="Lee H.K."/>
            <person name="Shin S.C."/>
        </authorList>
    </citation>
    <scope>NUCLEOTIDE SEQUENCE [LARGE SCALE GENOMIC DNA]</scope>
    <source>
        <strain evidence="2">PAMC 20958</strain>
    </source>
</reference>
<dbReference type="InterPro" id="IPR003754">
    <property type="entry name" value="4pyrrol_synth_uPrphyn_synth"/>
</dbReference>
<dbReference type="AlphaFoldDB" id="A0A126UYW9"/>
<dbReference type="GO" id="GO:0004852">
    <property type="term" value="F:uroporphyrinogen-III synthase activity"/>
    <property type="evidence" value="ECO:0007669"/>
    <property type="project" value="InterPro"/>
</dbReference>
<gene>
    <name evidence="2" type="ORF">RC74_05670</name>
</gene>
<keyword evidence="3" id="KW-1185">Reference proteome</keyword>
<feature type="domain" description="Tetrapyrrole biosynthesis uroporphyrinogen III synthase" evidence="1">
    <location>
        <begin position="33"/>
        <end position="225"/>
    </location>
</feature>
<dbReference type="GO" id="GO:0033014">
    <property type="term" value="P:tetrapyrrole biosynthetic process"/>
    <property type="evidence" value="ECO:0007669"/>
    <property type="project" value="InterPro"/>
</dbReference>
<sequence>MISKHPALLLTRPIQAAQDFANRLNLGPEEDVTYSPLIEIEYLQYDVGFEAAIFSSRNGVLGAGTGAGRPAYCVGDITAEFARKAGFNVREVGETASVLVQKIVSNPPEMELIHLHGAFTQGDVASQLKTAGIRCVELVVYLQNALPLTQRAQFLLKGEKTVVAPLFSPRTAALFSEQIQNLNLPLARAHEIKVVALSQNVASRLPTPFRKNIVVPRLPTGDMMLQIVARFFND</sequence>
<organism evidence="2 3">
    <name type="scientific">Falsihalocynthiibacter arcticus</name>
    <dbReference type="NCBI Taxonomy" id="1579316"/>
    <lineage>
        <taxon>Bacteria</taxon>
        <taxon>Pseudomonadati</taxon>
        <taxon>Pseudomonadota</taxon>
        <taxon>Alphaproteobacteria</taxon>
        <taxon>Rhodobacterales</taxon>
        <taxon>Roseobacteraceae</taxon>
        <taxon>Falsihalocynthiibacter</taxon>
    </lineage>
</organism>
<dbReference type="SUPFAM" id="SSF69618">
    <property type="entry name" value="HemD-like"/>
    <property type="match status" value="1"/>
</dbReference>
<dbReference type="InterPro" id="IPR036108">
    <property type="entry name" value="4pyrrol_syn_uPrphyn_synt_sf"/>
</dbReference>
<accession>A0A126UYW9</accession>
<dbReference type="STRING" id="1579316.RC74_05670"/>
<evidence type="ECO:0000313" key="3">
    <source>
        <dbReference type="Proteomes" id="UP000070371"/>
    </source>
</evidence>